<protein>
    <submittedName>
        <fullName evidence="1">Uncharacterized protein</fullName>
    </submittedName>
</protein>
<keyword evidence="2" id="KW-1185">Reference proteome</keyword>
<proteinExistence type="predicted"/>
<name>A0ACB9MJ44_BAUVA</name>
<accession>A0ACB9MJ44</accession>
<evidence type="ECO:0000313" key="2">
    <source>
        <dbReference type="Proteomes" id="UP000828941"/>
    </source>
</evidence>
<dbReference type="Proteomes" id="UP000828941">
    <property type="component" value="Chromosome 9"/>
</dbReference>
<comment type="caution">
    <text evidence="1">The sequence shown here is derived from an EMBL/GenBank/DDBJ whole genome shotgun (WGS) entry which is preliminary data.</text>
</comment>
<gene>
    <name evidence="1" type="ORF">L6164_023735</name>
</gene>
<reference evidence="1 2" key="1">
    <citation type="journal article" date="2022" name="DNA Res.">
        <title>Chromosomal-level genome assembly of the orchid tree Bauhinia variegata (Leguminosae; Cercidoideae) supports the allotetraploid origin hypothesis of Bauhinia.</title>
        <authorList>
            <person name="Zhong Y."/>
            <person name="Chen Y."/>
            <person name="Zheng D."/>
            <person name="Pang J."/>
            <person name="Liu Y."/>
            <person name="Luo S."/>
            <person name="Meng S."/>
            <person name="Qian L."/>
            <person name="Wei D."/>
            <person name="Dai S."/>
            <person name="Zhou R."/>
        </authorList>
    </citation>
    <scope>NUCLEOTIDE SEQUENCE [LARGE SCALE GENOMIC DNA]</scope>
    <source>
        <strain evidence="1">BV-YZ2020</strain>
    </source>
</reference>
<organism evidence="1 2">
    <name type="scientific">Bauhinia variegata</name>
    <name type="common">Purple orchid tree</name>
    <name type="synonym">Phanera variegata</name>
    <dbReference type="NCBI Taxonomy" id="167791"/>
    <lineage>
        <taxon>Eukaryota</taxon>
        <taxon>Viridiplantae</taxon>
        <taxon>Streptophyta</taxon>
        <taxon>Embryophyta</taxon>
        <taxon>Tracheophyta</taxon>
        <taxon>Spermatophyta</taxon>
        <taxon>Magnoliopsida</taxon>
        <taxon>eudicotyledons</taxon>
        <taxon>Gunneridae</taxon>
        <taxon>Pentapetalae</taxon>
        <taxon>rosids</taxon>
        <taxon>fabids</taxon>
        <taxon>Fabales</taxon>
        <taxon>Fabaceae</taxon>
        <taxon>Cercidoideae</taxon>
        <taxon>Cercideae</taxon>
        <taxon>Bauhiniinae</taxon>
        <taxon>Bauhinia</taxon>
    </lineage>
</organism>
<evidence type="ECO:0000313" key="1">
    <source>
        <dbReference type="EMBL" id="KAI4324178.1"/>
    </source>
</evidence>
<sequence>MALYQLCLLPNLGYSKILQTGQAKSSSLLKTKCSYILSPIQRMAPTVSAHAIPRRSANFGSSVWDYDFIQSLTSEFVDNELYAEQRNQLKEEVRMMLCKTKNPLFQLELIDDLQRLGLTYHFNNDINTILDNIYKNMDSFMEENLYFRAKYHFILELFLNYHLSHKFEVFDCFQDGECDFKESLSFSFDIDGILSLYEATFYSLQNEIILHNATDFCLKHLKEFVKKCGHTELSLLITHALEIPLHWRMPRLEAGWFIDFYGRKKSMIHSLLKLAKLDFNMVQTIHQEDLKHASRWWEKAALGEKMSFSRDRLVECFIWTVGFSFQPHFGYFRRVMTKVNALITIIDDVYDVWDMNAMDTLPEYMKICFLELYNFVDEFARDTVKEKGHQIHPYLAKVCEMETGDITNLIQCYMHKTGASEAYAREHIKSIICTTWKKINVDVNSGSYPLSFIEIAVNVARMSLCMYQYGDAHSIQDQESKKWISSLLFEAIPIA</sequence>
<dbReference type="EMBL" id="CM039434">
    <property type="protein sequence ID" value="KAI4324178.1"/>
    <property type="molecule type" value="Genomic_DNA"/>
</dbReference>